<evidence type="ECO:0008006" key="3">
    <source>
        <dbReference type="Google" id="ProtNLM"/>
    </source>
</evidence>
<name>A0AAU8PTD9_DESK7</name>
<dbReference type="EMBL" id="CP002770">
    <property type="protein sequence ID" value="AEG15206.1"/>
    <property type="molecule type" value="Genomic_DNA"/>
</dbReference>
<proteinExistence type="predicted"/>
<keyword evidence="2" id="KW-1185">Reference proteome</keyword>
<accession>A0AAU8PTD9</accession>
<dbReference type="KEGG" id="dku:Desku_1626"/>
<dbReference type="RefSeq" id="WP_013822721.1">
    <property type="nucleotide sequence ID" value="NC_015573.1"/>
</dbReference>
<dbReference type="AlphaFoldDB" id="A0AAU8PTD9"/>
<sequence length="319" mass="37113">MFCSVRSEIAIARQALSLSTVEFSRIVKASQASVSAWERYVRSVPRDAIAHYLSFVFPFSDRDKNIKTIDTDTYYHAMEIDDLLSSLFNSLYLFDLRFVLACAFEVQFLLNKYPLFIKVPSDNDINLPPNKKLALLVHFNHNISKQYEQFIDKMSVEELTYFSWFLNKVVSRVSIEFEDHRFIPDGLYEFCSSVFNAVKQYKVPAYYKLLKKEDENEIEEINYDDYNDIIRKKGMIRCNVTAEGMIIDLFHLCFNHLIFSEQSCAKISNKELLLLPNGHMLSLVGISGKVYYLGYDIEPFPSFLTNKEGEENNKKSGRD</sequence>
<reference evidence="2" key="1">
    <citation type="submission" date="2011-05" db="EMBL/GenBank/DDBJ databases">
        <title>Complete sequence of Desulfotomaculum kuznetsovii DSM 6115.</title>
        <authorList>
            <person name="Lucas S."/>
            <person name="Han J."/>
            <person name="Lapidus A."/>
            <person name="Cheng J.-F."/>
            <person name="Goodwin L."/>
            <person name="Pitluck S."/>
            <person name="Peters L."/>
            <person name="Mikhailova N."/>
            <person name="Lu M."/>
            <person name="Saunders E."/>
            <person name="Han C."/>
            <person name="Tapia R."/>
            <person name="Land M."/>
            <person name="Hauser L."/>
            <person name="Kyrpides N."/>
            <person name="Ivanova N."/>
            <person name="Pagani I."/>
            <person name="Nazina T."/>
            <person name="Ivanova A."/>
            <person name="Parshina S."/>
            <person name="Kuever J."/>
            <person name="Muyzer G."/>
            <person name="Plugge C."/>
            <person name="Stams A."/>
            <person name="Woyke T."/>
        </authorList>
    </citation>
    <scope>NUCLEOTIDE SEQUENCE [LARGE SCALE GENOMIC DNA]</scope>
    <source>
        <strain evidence="2">DSM 6115 / VKM B-1805 / 17</strain>
    </source>
</reference>
<gene>
    <name evidence="1" type="ordered locus">Desku_1626</name>
</gene>
<dbReference type="Proteomes" id="UP000009229">
    <property type="component" value="Chromosome"/>
</dbReference>
<protein>
    <recommendedName>
        <fullName evidence="3">XRE family transcriptional regulator</fullName>
    </recommendedName>
</protein>
<organism evidence="1 2">
    <name type="scientific">Desulfofundulus kuznetsovii (strain DSM 6115 / VKM B-1805 / 17)</name>
    <name type="common">Desulfotomaculum kuznetsovii</name>
    <dbReference type="NCBI Taxonomy" id="760568"/>
    <lineage>
        <taxon>Bacteria</taxon>
        <taxon>Bacillati</taxon>
        <taxon>Bacillota</taxon>
        <taxon>Clostridia</taxon>
        <taxon>Eubacteriales</taxon>
        <taxon>Peptococcaceae</taxon>
        <taxon>Desulfofundulus</taxon>
    </lineage>
</organism>
<evidence type="ECO:0000313" key="1">
    <source>
        <dbReference type="EMBL" id="AEG15206.1"/>
    </source>
</evidence>
<evidence type="ECO:0000313" key="2">
    <source>
        <dbReference type="Proteomes" id="UP000009229"/>
    </source>
</evidence>